<dbReference type="EMBL" id="JACVVK020000198">
    <property type="protein sequence ID" value="KAK7485165.1"/>
    <property type="molecule type" value="Genomic_DNA"/>
</dbReference>
<dbReference type="Proteomes" id="UP001519460">
    <property type="component" value="Unassembled WGS sequence"/>
</dbReference>
<sequence length="107" mass="11816">MYEAPEARPMWLSIILSIAHVRLHGVSHYRSITTSSRFVNVCIVQRSSSGRIAGVRLSCFAWIEVTNGNGSQQRRRKEGTSLFRAESGPHATCVVLVVNCAARTNSL</sequence>
<keyword evidence="2" id="KW-1185">Reference proteome</keyword>
<reference evidence="1 2" key="1">
    <citation type="journal article" date="2023" name="Sci. Data">
        <title>Genome assembly of the Korean intertidal mud-creeper Batillaria attramentaria.</title>
        <authorList>
            <person name="Patra A.K."/>
            <person name="Ho P.T."/>
            <person name="Jun S."/>
            <person name="Lee S.J."/>
            <person name="Kim Y."/>
            <person name="Won Y.J."/>
        </authorList>
    </citation>
    <scope>NUCLEOTIDE SEQUENCE [LARGE SCALE GENOMIC DNA]</scope>
    <source>
        <strain evidence="1">Wonlab-2016</strain>
    </source>
</reference>
<accession>A0ABD0KDY4</accession>
<evidence type="ECO:0000313" key="1">
    <source>
        <dbReference type="EMBL" id="KAK7485165.1"/>
    </source>
</evidence>
<gene>
    <name evidence="1" type="ORF">BaRGS_00023575</name>
</gene>
<organism evidence="1 2">
    <name type="scientific">Batillaria attramentaria</name>
    <dbReference type="NCBI Taxonomy" id="370345"/>
    <lineage>
        <taxon>Eukaryota</taxon>
        <taxon>Metazoa</taxon>
        <taxon>Spiralia</taxon>
        <taxon>Lophotrochozoa</taxon>
        <taxon>Mollusca</taxon>
        <taxon>Gastropoda</taxon>
        <taxon>Caenogastropoda</taxon>
        <taxon>Sorbeoconcha</taxon>
        <taxon>Cerithioidea</taxon>
        <taxon>Batillariidae</taxon>
        <taxon>Batillaria</taxon>
    </lineage>
</organism>
<evidence type="ECO:0008006" key="3">
    <source>
        <dbReference type="Google" id="ProtNLM"/>
    </source>
</evidence>
<dbReference type="AlphaFoldDB" id="A0ABD0KDY4"/>
<evidence type="ECO:0000313" key="2">
    <source>
        <dbReference type="Proteomes" id="UP001519460"/>
    </source>
</evidence>
<protein>
    <recommendedName>
        <fullName evidence="3">Secreted protein</fullName>
    </recommendedName>
</protein>
<comment type="caution">
    <text evidence="1">The sequence shown here is derived from an EMBL/GenBank/DDBJ whole genome shotgun (WGS) entry which is preliminary data.</text>
</comment>
<proteinExistence type="predicted"/>
<name>A0ABD0KDY4_9CAEN</name>